<gene>
    <name evidence="2" type="ORF">SAMN04488570_0953</name>
</gene>
<dbReference type="Gene3D" id="3.40.630.30">
    <property type="match status" value="1"/>
</dbReference>
<keyword evidence="2" id="KW-0808">Transferase</keyword>
<dbReference type="Pfam" id="PF00583">
    <property type="entry name" value="Acetyltransf_1"/>
    <property type="match status" value="1"/>
</dbReference>
<dbReference type="InterPro" id="IPR000182">
    <property type="entry name" value="GNAT_dom"/>
</dbReference>
<name>A0A1H1NSH5_9ACTN</name>
<dbReference type="CDD" id="cd04301">
    <property type="entry name" value="NAT_SF"/>
    <property type="match status" value="1"/>
</dbReference>
<evidence type="ECO:0000313" key="3">
    <source>
        <dbReference type="Proteomes" id="UP000198859"/>
    </source>
</evidence>
<dbReference type="PROSITE" id="PS51186">
    <property type="entry name" value="GNAT"/>
    <property type="match status" value="1"/>
</dbReference>
<dbReference type="STRING" id="642780.SAMN04488570_0953"/>
<evidence type="ECO:0000313" key="2">
    <source>
        <dbReference type="EMBL" id="SDS01926.1"/>
    </source>
</evidence>
<protein>
    <submittedName>
        <fullName evidence="2">Acetyltransferase (GNAT) domain-containing protein</fullName>
    </submittedName>
</protein>
<dbReference type="GO" id="GO:0016747">
    <property type="term" value="F:acyltransferase activity, transferring groups other than amino-acyl groups"/>
    <property type="evidence" value="ECO:0007669"/>
    <property type="project" value="InterPro"/>
</dbReference>
<accession>A0A1H1NSH5</accession>
<dbReference type="Proteomes" id="UP000198859">
    <property type="component" value="Chromosome I"/>
</dbReference>
<dbReference type="EMBL" id="LT629757">
    <property type="protein sequence ID" value="SDS01926.1"/>
    <property type="molecule type" value="Genomic_DNA"/>
</dbReference>
<sequence>MSGHEPAPAPHVRGAAVADAAAIGEVHAEAWRAAYAGVFGAGALALAVAQRRGTGRTLTAQLVADHEPRLRDGSTLLVVVADDRVVGFTHGGPGPAGAPAPEVHACYVHPRWWGTGAAQVLWEATLAALPTPAGTSPVLWTLEGAARARAFYERRGWTATGRRREHDFGTGRAVALVEYRGP</sequence>
<keyword evidence="3" id="KW-1185">Reference proteome</keyword>
<organism evidence="2 3">
    <name type="scientific">Nocardioides scoriae</name>
    <dbReference type="NCBI Taxonomy" id="642780"/>
    <lineage>
        <taxon>Bacteria</taxon>
        <taxon>Bacillati</taxon>
        <taxon>Actinomycetota</taxon>
        <taxon>Actinomycetes</taxon>
        <taxon>Propionibacteriales</taxon>
        <taxon>Nocardioidaceae</taxon>
        <taxon>Nocardioides</taxon>
    </lineage>
</organism>
<dbReference type="SUPFAM" id="SSF55729">
    <property type="entry name" value="Acyl-CoA N-acyltransferases (Nat)"/>
    <property type="match status" value="1"/>
</dbReference>
<reference evidence="3" key="1">
    <citation type="submission" date="2016-10" db="EMBL/GenBank/DDBJ databases">
        <authorList>
            <person name="Varghese N."/>
            <person name="Submissions S."/>
        </authorList>
    </citation>
    <scope>NUCLEOTIDE SEQUENCE [LARGE SCALE GENOMIC DNA]</scope>
    <source>
        <strain evidence="3">DSM 22127</strain>
    </source>
</reference>
<feature type="domain" description="N-acetyltransferase" evidence="1">
    <location>
        <begin position="10"/>
        <end position="181"/>
    </location>
</feature>
<dbReference type="RefSeq" id="WP_157682732.1">
    <property type="nucleotide sequence ID" value="NZ_LT629757.1"/>
</dbReference>
<dbReference type="AlphaFoldDB" id="A0A1H1NSH5"/>
<dbReference type="InterPro" id="IPR016181">
    <property type="entry name" value="Acyl_CoA_acyltransferase"/>
</dbReference>
<dbReference type="OrthoDB" id="5243635at2"/>
<evidence type="ECO:0000259" key="1">
    <source>
        <dbReference type="PROSITE" id="PS51186"/>
    </source>
</evidence>
<proteinExistence type="predicted"/>